<organism evidence="1 2">
    <name type="scientific">Ensete ventricosum</name>
    <name type="common">Abyssinian banana</name>
    <name type="synonym">Musa ensete</name>
    <dbReference type="NCBI Taxonomy" id="4639"/>
    <lineage>
        <taxon>Eukaryota</taxon>
        <taxon>Viridiplantae</taxon>
        <taxon>Streptophyta</taxon>
        <taxon>Embryophyta</taxon>
        <taxon>Tracheophyta</taxon>
        <taxon>Spermatophyta</taxon>
        <taxon>Magnoliopsida</taxon>
        <taxon>Liliopsida</taxon>
        <taxon>Zingiberales</taxon>
        <taxon>Musaceae</taxon>
        <taxon>Ensete</taxon>
    </lineage>
</organism>
<name>A0A426YKZ1_ENSVE</name>
<evidence type="ECO:0000313" key="2">
    <source>
        <dbReference type="Proteomes" id="UP000287651"/>
    </source>
</evidence>
<sequence>MTNKHKSPTFESSIHSHLSKVIGGRQSIQILSITFIISGKGSHCLINTRVQKDMSNEFGIHRKHIRNNKSYMHLNRII</sequence>
<evidence type="ECO:0000313" key="1">
    <source>
        <dbReference type="EMBL" id="RRT52383.1"/>
    </source>
</evidence>
<reference evidence="1 2" key="1">
    <citation type="journal article" date="2014" name="Agronomy (Basel)">
        <title>A Draft Genome Sequence for Ensete ventricosum, the Drought-Tolerant Tree Against Hunger.</title>
        <authorList>
            <person name="Harrison J."/>
            <person name="Moore K.A."/>
            <person name="Paszkiewicz K."/>
            <person name="Jones T."/>
            <person name="Grant M."/>
            <person name="Ambacheew D."/>
            <person name="Muzemil S."/>
            <person name="Studholme D.J."/>
        </authorList>
    </citation>
    <scope>NUCLEOTIDE SEQUENCE [LARGE SCALE GENOMIC DNA]</scope>
</reference>
<dbReference type="EMBL" id="AMZH03011697">
    <property type="protein sequence ID" value="RRT52383.1"/>
    <property type="molecule type" value="Genomic_DNA"/>
</dbReference>
<accession>A0A426YKZ1</accession>
<dbReference type="Proteomes" id="UP000287651">
    <property type="component" value="Unassembled WGS sequence"/>
</dbReference>
<comment type="caution">
    <text evidence="1">The sequence shown here is derived from an EMBL/GenBank/DDBJ whole genome shotgun (WGS) entry which is preliminary data.</text>
</comment>
<proteinExistence type="predicted"/>
<protein>
    <submittedName>
        <fullName evidence="1">Uncharacterized protein</fullName>
    </submittedName>
</protein>
<dbReference type="AlphaFoldDB" id="A0A426YKZ1"/>
<gene>
    <name evidence="1" type="ORF">B296_00021455</name>
</gene>